<keyword evidence="1" id="KW-0812">Transmembrane</keyword>
<accession>A0A8J6M305</accession>
<reference evidence="3" key="1">
    <citation type="submission" date="2020-08" db="EMBL/GenBank/DDBJ databases">
        <title>Genome public.</title>
        <authorList>
            <person name="Liu C."/>
            <person name="Sun Q."/>
        </authorList>
    </citation>
    <scope>NUCLEOTIDE SEQUENCE</scope>
    <source>
        <strain evidence="3">NSJ-23</strain>
    </source>
</reference>
<gene>
    <name evidence="3" type="ORF">H8S11_06455</name>
</gene>
<evidence type="ECO:0000313" key="3">
    <source>
        <dbReference type="EMBL" id="MBC5722450.1"/>
    </source>
</evidence>
<evidence type="ECO:0000313" key="4">
    <source>
        <dbReference type="Proteomes" id="UP000628736"/>
    </source>
</evidence>
<dbReference type="InterPro" id="IPR006976">
    <property type="entry name" value="VanZ-like"/>
</dbReference>
<dbReference type="Pfam" id="PF04892">
    <property type="entry name" value="VanZ"/>
    <property type="match status" value="1"/>
</dbReference>
<comment type="caution">
    <text evidence="3">The sequence shown here is derived from an EMBL/GenBank/DDBJ whole genome shotgun (WGS) entry which is preliminary data.</text>
</comment>
<keyword evidence="1" id="KW-1133">Transmembrane helix</keyword>
<dbReference type="AlphaFoldDB" id="A0A8J6M305"/>
<feature type="transmembrane region" description="Helical" evidence="1">
    <location>
        <begin position="157"/>
        <end position="174"/>
    </location>
</feature>
<keyword evidence="4" id="KW-1185">Reference proteome</keyword>
<dbReference type="EMBL" id="JACOPO010000003">
    <property type="protein sequence ID" value="MBC5722450.1"/>
    <property type="molecule type" value="Genomic_DNA"/>
</dbReference>
<sequence>MLIGVFGFLLFLPSRKRRLASLGLSSSSGREAVLLLFVMFCAGLASVTLFPANFWSLNRWYWVLHGMEPLFPPVDWQIQWDTLQLTPFQEIIRAFRGPWVMFLMVANIGIFCPIGFFPALLWRGWRWWKSALVGLCTSVFIEFVQFFIGRSSDVDDVILNTAGTLVGFWIFWMINTLLPQLTIKFQCTTKELPGYG</sequence>
<keyword evidence="1" id="KW-0472">Membrane</keyword>
<proteinExistence type="predicted"/>
<evidence type="ECO:0000256" key="1">
    <source>
        <dbReference type="SAM" id="Phobius"/>
    </source>
</evidence>
<dbReference type="PANTHER" id="PTHR36834">
    <property type="entry name" value="MEMBRANE PROTEIN-RELATED"/>
    <property type="match status" value="1"/>
</dbReference>
<feature type="transmembrane region" description="Helical" evidence="1">
    <location>
        <begin position="99"/>
        <end position="121"/>
    </location>
</feature>
<feature type="transmembrane region" description="Helical" evidence="1">
    <location>
        <begin position="127"/>
        <end position="148"/>
    </location>
</feature>
<evidence type="ECO:0000259" key="2">
    <source>
        <dbReference type="Pfam" id="PF04892"/>
    </source>
</evidence>
<dbReference type="RefSeq" id="WP_186852576.1">
    <property type="nucleotide sequence ID" value="NZ_JACOPO010000003.1"/>
</dbReference>
<protein>
    <submittedName>
        <fullName evidence="3">VanZ family protein</fullName>
    </submittedName>
</protein>
<feature type="domain" description="VanZ-like" evidence="2">
    <location>
        <begin position="70"/>
        <end position="174"/>
    </location>
</feature>
<dbReference type="Proteomes" id="UP000628736">
    <property type="component" value="Unassembled WGS sequence"/>
</dbReference>
<name>A0A8J6M305_9FIRM</name>
<dbReference type="PANTHER" id="PTHR36834:SF1">
    <property type="entry name" value="INTEGRAL MEMBRANE PROTEIN"/>
    <property type="match status" value="1"/>
</dbReference>
<feature type="transmembrane region" description="Helical" evidence="1">
    <location>
        <begin position="32"/>
        <end position="55"/>
    </location>
</feature>
<organism evidence="3 4">
    <name type="scientific">Flintibacter hominis</name>
    <dbReference type="NCBI Taxonomy" id="2763048"/>
    <lineage>
        <taxon>Bacteria</taxon>
        <taxon>Bacillati</taxon>
        <taxon>Bacillota</taxon>
        <taxon>Clostridia</taxon>
        <taxon>Eubacteriales</taxon>
        <taxon>Flintibacter</taxon>
    </lineage>
</organism>
<dbReference type="InterPro" id="IPR053150">
    <property type="entry name" value="Teicoplanin_resist-assoc"/>
</dbReference>